<feature type="compositionally biased region" description="Low complexity" evidence="1">
    <location>
        <begin position="162"/>
        <end position="172"/>
    </location>
</feature>
<feature type="region of interest" description="Disordered" evidence="1">
    <location>
        <begin position="1"/>
        <end position="306"/>
    </location>
</feature>
<feature type="compositionally biased region" description="Low complexity" evidence="1">
    <location>
        <begin position="476"/>
        <end position="501"/>
    </location>
</feature>
<evidence type="ECO:0000256" key="1">
    <source>
        <dbReference type="SAM" id="MobiDB-lite"/>
    </source>
</evidence>
<accession>A0A175W5X0</accession>
<feature type="domain" description="YMC020W-like alpha/beta hydrolase" evidence="2">
    <location>
        <begin position="503"/>
        <end position="858"/>
    </location>
</feature>
<sequence length="899" mass="96863">MGSRKRVKPNPSAENAASLAATTASQSSSKSSQSGSSVAYDKATSAASKTTPSADQNTPRTKKPNGSGDSTPASSQGSKQVHKTRSWYGSWPRVPKSSASTQVARETILGGTSKPKTTADFSRFESKKAPDSMSINEPPTSEPVLPKIHEDVVSPGDPSPNPASCAPEAAENPENKAKPENADTNMEIDEQEQEQGTKTSSEQPTETSSETQTSAEQTSQRPASGWFGWLSRPTYTVPTTPQPGPIQEPVAQEAAAPAPTEITSPETKAPELDNKDEGREQQNLETAENTNESEAQSNAAPAPASGGYWFWYWPSKSVSISTEPPPVPEPALEPMASEPEAPKPQAKEPEDALVQEAPAKETAPKPPVPPPKAGSTWAFWSRDTGSGSGKKLAQEGEQGQLAVMGESSEANPKSANAMEFKGTPAKEAPLKSGQKDDQGKAATTPTPSRESSSKKSKRARPQSMDIDDAAPVRPSTPKAEAATKSAAPKTPTTTKALPPNLLLPSFDSTYRLKDNPSIIQQITQLLLRTRQSSAKHVYLKREPPKIKKAIAIGVHGLFPANYLRPMIGQPTGTSIKFANHCAEAIRRWATAHGCQDCEIEKIALEGEGRISDRVENLWKLLLNWIDQIRNADLILVGCHSQGVPVSIMLLAKLIELGIVTSAKVGVCAMAGVSLGPFPDYRSSMGILMGSAAELWEFSDPQSEVSKRLEASVKAVLSYGARITYVGSIDDQLVPLESAIYAPVHHPYIFRAVFIDGRIHAPDFIAHLVGFALKLRNLGVSDHGLIRELSTPLAGSLYSGEGHSRLYDDEQIYDLAVTHALETTDVSGNVPCEVHKHQGLSSPNPYHLPWIMRGLLEEDFVKTELSSETAELVKKFDDWKPVTKALKDVKYRLEAVRSKL</sequence>
<dbReference type="PANTHER" id="PTHR47349:SF1">
    <property type="entry name" value="AER328WP"/>
    <property type="match status" value="1"/>
</dbReference>
<feature type="compositionally biased region" description="Low complexity" evidence="1">
    <location>
        <begin position="199"/>
        <end position="220"/>
    </location>
</feature>
<feature type="compositionally biased region" description="Low complexity" evidence="1">
    <location>
        <begin position="12"/>
        <end position="54"/>
    </location>
</feature>
<evidence type="ECO:0000259" key="2">
    <source>
        <dbReference type="Pfam" id="PF26147"/>
    </source>
</evidence>
<feature type="compositionally biased region" description="Basic and acidic residues" evidence="1">
    <location>
        <begin position="268"/>
        <end position="282"/>
    </location>
</feature>
<reference evidence="3 4" key="1">
    <citation type="journal article" date="2016" name="Genome Announc.">
        <title>Genome Sequence of Madurella mycetomatis mm55, Isolated from a Human Mycetoma Case in Sudan.</title>
        <authorList>
            <person name="Smit S."/>
            <person name="Derks M.F."/>
            <person name="Bervoets S."/>
            <person name="Fahal A."/>
            <person name="van Leeuwen W."/>
            <person name="van Belkum A."/>
            <person name="van de Sande W.W."/>
        </authorList>
    </citation>
    <scope>NUCLEOTIDE SEQUENCE [LARGE SCALE GENOMIC DNA]</scope>
    <source>
        <strain evidence="4">mm55</strain>
    </source>
</reference>
<evidence type="ECO:0000313" key="3">
    <source>
        <dbReference type="EMBL" id="KXX78942.1"/>
    </source>
</evidence>
<dbReference type="PANTHER" id="PTHR47349">
    <property type="entry name" value="CHROMOSOME 8, WHOLE GENOME SHOTGUN SEQUENCE"/>
    <property type="match status" value="1"/>
</dbReference>
<comment type="caution">
    <text evidence="3">The sequence shown here is derived from an EMBL/GenBank/DDBJ whole genome shotgun (WGS) entry which is preliminary data.</text>
</comment>
<protein>
    <recommendedName>
        <fullName evidence="2">YMC020W-like alpha/beta hydrolase domain-containing protein</fullName>
    </recommendedName>
</protein>
<keyword evidence="4" id="KW-1185">Reference proteome</keyword>
<dbReference type="OrthoDB" id="5598028at2759"/>
<organism evidence="3 4">
    <name type="scientific">Madurella mycetomatis</name>
    <dbReference type="NCBI Taxonomy" id="100816"/>
    <lineage>
        <taxon>Eukaryota</taxon>
        <taxon>Fungi</taxon>
        <taxon>Dikarya</taxon>
        <taxon>Ascomycota</taxon>
        <taxon>Pezizomycotina</taxon>
        <taxon>Sordariomycetes</taxon>
        <taxon>Sordariomycetidae</taxon>
        <taxon>Sordariales</taxon>
        <taxon>Sordariales incertae sedis</taxon>
        <taxon>Madurella</taxon>
    </lineage>
</organism>
<feature type="compositionally biased region" description="Low complexity" evidence="1">
    <location>
        <begin position="441"/>
        <end position="450"/>
    </location>
</feature>
<name>A0A175W5X0_9PEZI</name>
<feature type="region of interest" description="Disordered" evidence="1">
    <location>
        <begin position="319"/>
        <end position="501"/>
    </location>
</feature>
<feature type="compositionally biased region" description="Low complexity" evidence="1">
    <location>
        <begin position="247"/>
        <end position="266"/>
    </location>
</feature>
<proteinExistence type="predicted"/>
<dbReference type="EMBL" id="LCTW02000102">
    <property type="protein sequence ID" value="KXX78942.1"/>
    <property type="molecule type" value="Genomic_DNA"/>
</dbReference>
<dbReference type="AlphaFoldDB" id="A0A175W5X0"/>
<dbReference type="VEuPathDB" id="FungiDB:MMYC01_204736"/>
<dbReference type="InterPro" id="IPR058933">
    <property type="entry name" value="YMC020W-like_ab_hydrolase"/>
</dbReference>
<dbReference type="Pfam" id="PF26147">
    <property type="entry name" value="AB_HYDROLASE_YMC0-YMC35"/>
    <property type="match status" value="1"/>
</dbReference>
<dbReference type="Proteomes" id="UP000078237">
    <property type="component" value="Unassembled WGS sequence"/>
</dbReference>
<evidence type="ECO:0000313" key="4">
    <source>
        <dbReference type="Proteomes" id="UP000078237"/>
    </source>
</evidence>
<feature type="compositionally biased region" description="Polar residues" evidence="1">
    <location>
        <begin position="67"/>
        <end position="79"/>
    </location>
</feature>
<gene>
    <name evidence="3" type="ORF">MMYC01_204736</name>
</gene>
<feature type="compositionally biased region" description="Polar residues" evidence="1">
    <location>
        <begin position="283"/>
        <end position="299"/>
    </location>
</feature>
<dbReference type="InterPro" id="IPR058934">
    <property type="entry name" value="YMC020W-like"/>
</dbReference>